<gene>
    <name evidence="1" type="ORF">S01H4_32619</name>
</gene>
<dbReference type="EMBL" id="BART01017077">
    <property type="protein sequence ID" value="GAG74936.1"/>
    <property type="molecule type" value="Genomic_DNA"/>
</dbReference>
<accession>X1BS03</accession>
<protein>
    <submittedName>
        <fullName evidence="1">Uncharacterized protein</fullName>
    </submittedName>
</protein>
<organism evidence="1">
    <name type="scientific">marine sediment metagenome</name>
    <dbReference type="NCBI Taxonomy" id="412755"/>
    <lineage>
        <taxon>unclassified sequences</taxon>
        <taxon>metagenomes</taxon>
        <taxon>ecological metagenomes</taxon>
    </lineage>
</organism>
<sequence length="39" mass="4437">TEEAHEIENFIEKQCKELGLKNVKKEVLKSLIGLQLIGN</sequence>
<name>X1BS03_9ZZZZ</name>
<reference evidence="1" key="1">
    <citation type="journal article" date="2014" name="Front. Microbiol.">
        <title>High frequency of phylogenetically diverse reductive dehalogenase-homologous genes in deep subseafloor sedimentary metagenomes.</title>
        <authorList>
            <person name="Kawai M."/>
            <person name="Futagami T."/>
            <person name="Toyoda A."/>
            <person name="Takaki Y."/>
            <person name="Nishi S."/>
            <person name="Hori S."/>
            <person name="Arai W."/>
            <person name="Tsubouchi T."/>
            <person name="Morono Y."/>
            <person name="Uchiyama I."/>
            <person name="Ito T."/>
            <person name="Fujiyama A."/>
            <person name="Inagaki F."/>
            <person name="Takami H."/>
        </authorList>
    </citation>
    <scope>NUCLEOTIDE SEQUENCE</scope>
    <source>
        <strain evidence="1">Expedition CK06-06</strain>
    </source>
</reference>
<dbReference type="AlphaFoldDB" id="X1BS03"/>
<comment type="caution">
    <text evidence="1">The sequence shown here is derived from an EMBL/GenBank/DDBJ whole genome shotgun (WGS) entry which is preliminary data.</text>
</comment>
<feature type="non-terminal residue" evidence="1">
    <location>
        <position position="1"/>
    </location>
</feature>
<proteinExistence type="predicted"/>
<evidence type="ECO:0000313" key="1">
    <source>
        <dbReference type="EMBL" id="GAG74936.1"/>
    </source>
</evidence>